<dbReference type="Proteomes" id="UP001239111">
    <property type="component" value="Chromosome 1"/>
</dbReference>
<gene>
    <name evidence="1" type="ORF">QAD02_024301</name>
</gene>
<keyword evidence="2" id="KW-1185">Reference proteome</keyword>
<sequence>MISPLWQTYQVLMKRPVTDGRTILWGVTKNLIHNQEPSPPLEQQYLHEGDTKTNNTDKVRPTPCHPERFDAGEHMRQLDRQSSCQCKVHPEMQNQVPRPETKQQQQGRITGSFTPEMLKDQEYLVTSMSQQGIPEPLIRRQFERLLEEQTKQLRLLDPTEPVSVERKPSSRRLRQTPVATARVEPCAPETSCSRPQSVAQPYSQSQYCNQPPQFQQQFWQPALRGETQPEQTISSEGEHHQDQYYHHFYQQQQHPSNEAPQHQQIVGDASVTAASSSVDPPVTKDCNEDNQVNRRQRLVEPSTLVRLRKEREQALARAKNNGLQDPDASPALEALAKSRAEASRQRASHLRLNGTQEHDEMGEQLPLLPDFDAEAYMRAHQQQQATSRGCRSNGLENARLPSNPVPTRRSLHLRARQSLSDAEEIVPCYPPQKAYLQVVQYEQHQQRQQEEQVQHQQNQHWQMMQQIYEPMMTGGFVYNARKPSCVQTMPYTSTYANCCAPHGHHCTSTVG</sequence>
<protein>
    <submittedName>
        <fullName evidence="1">Uncharacterized protein</fullName>
    </submittedName>
</protein>
<dbReference type="EMBL" id="CM056741">
    <property type="protein sequence ID" value="KAJ8688506.1"/>
    <property type="molecule type" value="Genomic_DNA"/>
</dbReference>
<reference evidence="1" key="1">
    <citation type="submission" date="2023-04" db="EMBL/GenBank/DDBJ databases">
        <title>A chromosome-level genome assembly of the parasitoid wasp Eretmocerus hayati.</title>
        <authorList>
            <person name="Zhong Y."/>
            <person name="Liu S."/>
            <person name="Liu Y."/>
        </authorList>
    </citation>
    <scope>NUCLEOTIDE SEQUENCE</scope>
    <source>
        <strain evidence="1">ZJU_SS_LIU_2023</strain>
    </source>
</reference>
<evidence type="ECO:0000313" key="2">
    <source>
        <dbReference type="Proteomes" id="UP001239111"/>
    </source>
</evidence>
<comment type="caution">
    <text evidence="1">The sequence shown here is derived from an EMBL/GenBank/DDBJ whole genome shotgun (WGS) entry which is preliminary data.</text>
</comment>
<name>A0ACC2PY81_9HYME</name>
<evidence type="ECO:0000313" key="1">
    <source>
        <dbReference type="EMBL" id="KAJ8688506.1"/>
    </source>
</evidence>
<proteinExistence type="predicted"/>
<accession>A0ACC2PY81</accession>
<organism evidence="1 2">
    <name type="scientific">Eretmocerus hayati</name>
    <dbReference type="NCBI Taxonomy" id="131215"/>
    <lineage>
        <taxon>Eukaryota</taxon>
        <taxon>Metazoa</taxon>
        <taxon>Ecdysozoa</taxon>
        <taxon>Arthropoda</taxon>
        <taxon>Hexapoda</taxon>
        <taxon>Insecta</taxon>
        <taxon>Pterygota</taxon>
        <taxon>Neoptera</taxon>
        <taxon>Endopterygota</taxon>
        <taxon>Hymenoptera</taxon>
        <taxon>Apocrita</taxon>
        <taxon>Proctotrupomorpha</taxon>
        <taxon>Chalcidoidea</taxon>
        <taxon>Aphelinidae</taxon>
        <taxon>Aphelininae</taxon>
        <taxon>Eretmocerus</taxon>
    </lineage>
</organism>